<dbReference type="PIR" id="S77303">
    <property type="entry name" value="S77303"/>
</dbReference>
<dbReference type="AlphaFoldDB" id="P73593"/>
<reference evidence="2 3" key="2">
    <citation type="journal article" date="1996" name="DNA Res.">
        <title>Sequence analysis of the genome of the unicellular cyanobacterium Synechocystis sp. strain PCC6803. II. Sequence determination of the entire genome and assignment of potential protein-coding regions.</title>
        <authorList>
            <person name="Kaneko T."/>
            <person name="Sato S."/>
            <person name="Kotani H."/>
            <person name="Tanaka A."/>
            <person name="Asamizu E."/>
            <person name="Nakamura Y."/>
            <person name="Miyajima N."/>
            <person name="Hirosawa M."/>
            <person name="Sugiura M."/>
            <person name="Sasamoto S."/>
            <person name="Kimura T."/>
            <person name="Hosouchi T."/>
            <person name="Matsuno A."/>
            <person name="Muraki A."/>
            <person name="Nakazaki N."/>
            <person name="Naruo K."/>
            <person name="Okumura S."/>
            <person name="Shimpo S."/>
            <person name="Takeuchi C."/>
            <person name="Wada T."/>
            <person name="Watanabe A."/>
            <person name="Yamada M."/>
            <person name="Yasuda M."/>
            <person name="Tabata S."/>
        </authorList>
    </citation>
    <scope>NUCLEOTIDE SEQUENCE [LARGE SCALE GENOMIC DNA]</scope>
    <source>
        <strain evidence="3">ATCC 27184 / PCC 6803 / Kazusa</strain>
    </source>
</reference>
<keyword evidence="1" id="KW-0812">Transmembrane</keyword>
<dbReference type="InterPro" id="IPR014710">
    <property type="entry name" value="RmlC-like_jellyroll"/>
</dbReference>
<organism evidence="2 3">
    <name type="scientific">Synechocystis sp. (strain ATCC 27184 / PCC 6803 / Kazusa)</name>
    <dbReference type="NCBI Taxonomy" id="1111708"/>
    <lineage>
        <taxon>Bacteria</taxon>
        <taxon>Bacillati</taxon>
        <taxon>Cyanobacteriota</taxon>
        <taxon>Cyanophyceae</taxon>
        <taxon>Synechococcales</taxon>
        <taxon>Merismopediaceae</taxon>
        <taxon>Synechocystis</taxon>
    </lineage>
</organism>
<evidence type="ECO:0000256" key="1">
    <source>
        <dbReference type="SAM" id="Phobius"/>
    </source>
</evidence>
<dbReference type="KEGG" id="syn:slr1407"/>
<gene>
    <name evidence="2" type="ordered locus">slr1407</name>
</gene>
<proteinExistence type="predicted"/>
<reference evidence="2 3" key="1">
    <citation type="journal article" date="1995" name="DNA Res.">
        <title>Sequence analysis of the genome of the unicellular cyanobacterium Synechocystis sp. strain PCC6803. I. Sequence features in the 1 Mb region from map positions 64% to 92% of the genome.</title>
        <authorList>
            <person name="Kaneko T."/>
            <person name="Tanaka A."/>
            <person name="Sato S."/>
            <person name="Kotani H."/>
            <person name="Sazuka T."/>
            <person name="Miyajima N."/>
            <person name="Sugiura M."/>
            <person name="Tabata S."/>
        </authorList>
    </citation>
    <scope>NUCLEOTIDE SEQUENCE [LARGE SCALE GENOMIC DNA]</scope>
    <source>
        <strain evidence="3">ATCC 27184 / PCC 6803 / Kazusa</strain>
    </source>
</reference>
<evidence type="ECO:0000313" key="2">
    <source>
        <dbReference type="EMBL" id="BAA17637.1"/>
    </source>
</evidence>
<dbReference type="EnsemblBacteria" id="BAA17637">
    <property type="protein sequence ID" value="BAA17637"/>
    <property type="gene ID" value="BAA17637"/>
</dbReference>
<name>P73593_SYNY3</name>
<dbReference type="eggNOG" id="COG0662">
    <property type="taxonomic scope" value="Bacteria"/>
</dbReference>
<dbReference type="InterPro" id="IPR011051">
    <property type="entry name" value="RmlC_Cupin_sf"/>
</dbReference>
<evidence type="ECO:0000313" key="3">
    <source>
        <dbReference type="Proteomes" id="UP000001425"/>
    </source>
</evidence>
<keyword evidence="1" id="KW-0472">Membrane</keyword>
<keyword evidence="3" id="KW-1185">Reference proteome</keyword>
<dbReference type="InParanoid" id="P73593"/>
<dbReference type="Proteomes" id="UP000001425">
    <property type="component" value="Chromosome"/>
</dbReference>
<protein>
    <submittedName>
        <fullName evidence="2">Slr1407 protein</fullName>
    </submittedName>
</protein>
<dbReference type="STRING" id="1148.gene:10498504"/>
<dbReference type="SUPFAM" id="SSF51182">
    <property type="entry name" value="RmlC-like cupins"/>
    <property type="match status" value="1"/>
</dbReference>
<feature type="transmembrane region" description="Helical" evidence="1">
    <location>
        <begin position="6"/>
        <end position="29"/>
    </location>
</feature>
<accession>P73593</accession>
<sequence length="289" mass="32018">MKQVNFLAGFLSNSLITLVIIFVVTVATVTTLQTAKAVATLDNQNIYTPSASNIRGIQERIVYDFPDTGLKLTMPRFLKDPVAFETPGKDVLIMLRTPADTCGLYQMAEAILTPNAGPPPHFHYASDEWFFSTEPSQVRLYSSQEFQAPLQVGQIPGINVDPIKVGSVLEDQGEIIFSPRGMVHYFRNETPGKAEVRGFYNVWAPGYGISERFEGIDNLDGSNSNQSIPLAQKEFLQTALWGIPHDITGGFVGTKDYYNERGSVFIHPDNIEELQALFDQGEACYPNEG</sequence>
<keyword evidence="1" id="KW-1133">Transmembrane helix</keyword>
<dbReference type="EMBL" id="BA000022">
    <property type="protein sequence ID" value="BAA17637.1"/>
    <property type="molecule type" value="Genomic_DNA"/>
</dbReference>
<dbReference type="Gene3D" id="2.60.120.10">
    <property type="entry name" value="Jelly Rolls"/>
    <property type="match status" value="1"/>
</dbReference>
<dbReference type="PaxDb" id="1148-1652717"/>